<accession>A0A196S7P9</accession>
<keyword evidence="2" id="KW-0812">Transmembrane</keyword>
<dbReference type="Proteomes" id="UP000078348">
    <property type="component" value="Unassembled WGS sequence"/>
</dbReference>
<evidence type="ECO:0000256" key="3">
    <source>
        <dbReference type="SAM" id="SignalP"/>
    </source>
</evidence>
<keyword evidence="2" id="KW-1133">Transmembrane helix</keyword>
<dbReference type="GO" id="GO:0005509">
    <property type="term" value="F:calcium ion binding"/>
    <property type="evidence" value="ECO:0007669"/>
    <property type="project" value="InterPro"/>
</dbReference>
<comment type="caution">
    <text evidence="4">The sequence shown here is derived from an EMBL/GenBank/DDBJ whole genome shotgun (WGS) entry which is preliminary data.</text>
</comment>
<protein>
    <submittedName>
        <fullName evidence="4">He PIG protein family</fullName>
    </submittedName>
</protein>
<proteinExistence type="predicted"/>
<feature type="chain" id="PRO_5008274433" evidence="3">
    <location>
        <begin position="20"/>
        <end position="1620"/>
    </location>
</feature>
<dbReference type="OrthoDB" id="530609at2759"/>
<name>A0A196S7P9_BLAHN</name>
<keyword evidence="3" id="KW-0732">Signal</keyword>
<dbReference type="InterPro" id="IPR015919">
    <property type="entry name" value="Cadherin-like_sf"/>
</dbReference>
<dbReference type="Pfam" id="PF05345">
    <property type="entry name" value="He_PIG"/>
    <property type="match status" value="3"/>
</dbReference>
<evidence type="ECO:0000313" key="4">
    <source>
        <dbReference type="EMBL" id="OAO13075.1"/>
    </source>
</evidence>
<dbReference type="EMBL" id="LXWW01000466">
    <property type="protein sequence ID" value="OAO13075.1"/>
    <property type="molecule type" value="Genomic_DNA"/>
</dbReference>
<dbReference type="SUPFAM" id="SSF49313">
    <property type="entry name" value="Cadherin-like"/>
    <property type="match status" value="1"/>
</dbReference>
<keyword evidence="5" id="KW-1185">Reference proteome</keyword>
<gene>
    <name evidence="4" type="ORF">AV274_5223</name>
</gene>
<reference evidence="4 5" key="1">
    <citation type="submission" date="2016-05" db="EMBL/GenBank/DDBJ databases">
        <title>Nuclear genome of Blastocystis sp. subtype 1 NandII.</title>
        <authorList>
            <person name="Gentekaki E."/>
            <person name="Curtis B."/>
            <person name="Stairs C."/>
            <person name="Eme L."/>
            <person name="Herman E."/>
            <person name="Klimes V."/>
            <person name="Arias M.C."/>
            <person name="Elias M."/>
            <person name="Hilliou F."/>
            <person name="Klute M."/>
            <person name="Malik S.-B."/>
            <person name="Pightling A."/>
            <person name="Rachubinski R."/>
            <person name="Salas D."/>
            <person name="Schlacht A."/>
            <person name="Suga H."/>
            <person name="Archibald J."/>
            <person name="Ball S.G."/>
            <person name="Clark G."/>
            <person name="Dacks J."/>
            <person name="Van Der Giezen M."/>
            <person name="Tsaousis A."/>
            <person name="Roger A."/>
        </authorList>
    </citation>
    <scope>NUCLEOTIDE SEQUENCE [LARGE SCALE GENOMIC DNA]</scope>
    <source>
        <strain evidence="5">ATCC 50177 / NandII</strain>
    </source>
</reference>
<sequence>MKGVMSFILSLIVCASVVGQKQNMNYADEESFRILNGNELVEETYYLIDEELDEFDWCIPVNQNYQYTLQMEDSYGDSWTAGSWLEIRGKYDNIFFKNMMTALRTEEYTLSLYYPIAKNDQWKMTTGATGTIGTWTQYAFDDNSWTAVTLGSATEVSGTQYFRKTFAGLTGMAAYETRLNYRYGVVAYVNGAEVYRDNMPAGEVTASTLAPGGYENYAYHAFIRPGSEVASVQSVLAVELHFTDLNSHAVDFDAFMALLTPSTSGDSCFIVGEEVTLTSMATNPSNIFDFDRESKSIRVFTEGSVAEVSMAFPTTLPFVNGLRIWPAATAASNPTAYTWGGKNSEADYTSILSVQHAQFTTNQNYYAKSTFSGALYRNYKLTVTATGGSSLELYELQPLVCPVQLPSTIVFEPASYTYYTRFDTVTIRPTVTDFHDCTLQPALPAGLTFDTASCVVSGVATASLPSTVFTMTSSLGGQSFSGTFTLQVDVCSGTTVDLRRVYTQLATREYFTVRNSADAVVYAIEAESTQQGSSTTHTYLCLPDDEYWITLASSNTYWSSGSYLWVDALFSDDEKEVLLRTRFDSKIGLTTASFSTRYPVRPAAQWKYKMGELPASWQTGDVSAWSDGTMGSFPESSNTIQLYRNSFTVANPQTHSGIVLSLRYKFGCVIYLNGNEVFRNGVVGELTTASVAENIYPEVKYHVISLPASVLQQGANTIAIAIVSTASTKTSFFDCAVRLMAENEEYRVLGDWTVTSSGINGTPLLIFSDYVANSMTSSLCSSNHVTMKFGNDRRECVNAVIVQLSNIQYTQQPKQFTFKARNSDDEEWTTLRSVTGLEWSQTGQAKKVWIPNFAAYNQYRFENVATGNTAACTWKLGRLSLMTSAMNPNVPDLKYVEAGQTASIFKDIEMAEMYPNSDEYFDFSVAPALPDGITLDPNSGMISGTAHSLMPATTYTITAKKFSGESKTALLPLEVVACTGTQSLVTLVARTDNYPQESSYKLYEGKSTSGTVKAQNTRFPVGNSLNYVDWCLPNSIYTLQLLETSNDGWVNPAGWYLSVDVGAMKLDMGQVASGVSSVTTLFSSYFPFQVEYSDWAFAKTAVAADWTGVSFDASAWTVDKAAAIGTNNAITTYIRKEFSIPSLEDYAVLNVRVKYTGGVVVYVNGHKVARFNLEENYDANTQSIEAKAEPVFSVFHVILNTVQAATDKNVIAFEVHRPKDTSSELPVVFDATGVFGVNECSPVLDSYSSISEGYENYFDLSPVTYGTLDNAVGTTFEWSVENLEGTRFNAYAWQTASYNSGWGFSLYTRKENEEEFTSALALLSQAPSNRRRIQWEVPVGIAGYRHFKYTTDVATSSAITFSAQFLLYCRPASSVVCPAIDEYPPVAEGQISPASCPEGFRGYAYRECANGVLGDVKTDKCEYKVPKDLQYDVSTFLFVRDLPASTGKPTFKNLVTEFTILPDTLPAGLTFDTATGEISGTPTTTMPVKSFSVYAHNPKASTMAEITLEVRVGHCLAEGVFPTTNVGETAVYQCSISGSYVGSQKRACVLGEKDGEWQKASGVCIPIVMIVIVVVVVIVVIVAIVFVLVKANKKKAPAGKKNGKKAPVKKGPAKKQGVHV</sequence>
<evidence type="ECO:0000313" key="5">
    <source>
        <dbReference type="Proteomes" id="UP000078348"/>
    </source>
</evidence>
<dbReference type="Gene3D" id="2.60.40.10">
    <property type="entry name" value="Immunoglobulins"/>
    <property type="match status" value="2"/>
</dbReference>
<feature type="signal peptide" evidence="3">
    <location>
        <begin position="1"/>
        <end position="19"/>
    </location>
</feature>
<feature type="region of interest" description="Disordered" evidence="1">
    <location>
        <begin position="1597"/>
        <end position="1620"/>
    </location>
</feature>
<evidence type="ECO:0000256" key="1">
    <source>
        <dbReference type="SAM" id="MobiDB-lite"/>
    </source>
</evidence>
<organism evidence="4 5">
    <name type="scientific">Blastocystis sp. subtype 1 (strain ATCC 50177 / NandII)</name>
    <dbReference type="NCBI Taxonomy" id="478820"/>
    <lineage>
        <taxon>Eukaryota</taxon>
        <taxon>Sar</taxon>
        <taxon>Stramenopiles</taxon>
        <taxon>Bigyra</taxon>
        <taxon>Opalozoa</taxon>
        <taxon>Opalinata</taxon>
        <taxon>Blastocystidae</taxon>
        <taxon>Blastocystis</taxon>
    </lineage>
</organism>
<dbReference type="Gene3D" id="2.60.120.260">
    <property type="entry name" value="Galactose-binding domain-like"/>
    <property type="match status" value="3"/>
</dbReference>
<feature type="transmembrane region" description="Helical" evidence="2">
    <location>
        <begin position="1567"/>
        <end position="1589"/>
    </location>
</feature>
<dbReference type="InterPro" id="IPR013783">
    <property type="entry name" value="Ig-like_fold"/>
</dbReference>
<evidence type="ECO:0000256" key="2">
    <source>
        <dbReference type="SAM" id="Phobius"/>
    </source>
</evidence>
<dbReference type="GO" id="GO:0016020">
    <property type="term" value="C:membrane"/>
    <property type="evidence" value="ECO:0007669"/>
    <property type="project" value="InterPro"/>
</dbReference>
<keyword evidence="2" id="KW-0472">Membrane</keyword>